<evidence type="ECO:0000313" key="2">
    <source>
        <dbReference type="EMBL" id="KRZ68568.1"/>
    </source>
</evidence>
<gene>
    <name evidence="2" type="ORF">T10_4744</name>
</gene>
<evidence type="ECO:0008006" key="4">
    <source>
        <dbReference type="Google" id="ProtNLM"/>
    </source>
</evidence>
<dbReference type="OrthoDB" id="5916801at2759"/>
<dbReference type="AlphaFoldDB" id="A0A0V1M9R2"/>
<feature type="compositionally biased region" description="Polar residues" evidence="1">
    <location>
        <begin position="164"/>
        <end position="188"/>
    </location>
</feature>
<feature type="region of interest" description="Disordered" evidence="1">
    <location>
        <begin position="151"/>
        <end position="209"/>
    </location>
</feature>
<proteinExistence type="predicted"/>
<protein>
    <recommendedName>
        <fullName evidence="4">K Homology domain-containing protein</fullName>
    </recommendedName>
</protein>
<dbReference type="Proteomes" id="UP000054843">
    <property type="component" value="Unassembled WGS sequence"/>
</dbReference>
<dbReference type="GO" id="GO:0003723">
    <property type="term" value="F:RNA binding"/>
    <property type="evidence" value="ECO:0007669"/>
    <property type="project" value="InterPro"/>
</dbReference>
<organism evidence="2 3">
    <name type="scientific">Trichinella papuae</name>
    <dbReference type="NCBI Taxonomy" id="268474"/>
    <lineage>
        <taxon>Eukaryota</taxon>
        <taxon>Metazoa</taxon>
        <taxon>Ecdysozoa</taxon>
        <taxon>Nematoda</taxon>
        <taxon>Enoplea</taxon>
        <taxon>Dorylaimia</taxon>
        <taxon>Trichinellida</taxon>
        <taxon>Trichinellidae</taxon>
        <taxon>Trichinella</taxon>
    </lineage>
</organism>
<sequence length="209" mass="22520">MSFKRQLFDGASLKQGERQLLGMVGEELPSLSMAEKKIPPGCVEDEFLLKMFKNIPSPPRPSGAVVNRCFTKTFSKADKHTFNDARKIIGPCGFTVRAIEQFSGCKIQLNYVDSSTLRADLSVVDYETVSAWRIEAAKHCIDFVINRPTSGRKPGDKIQPGQRKANQQQPDVTHRTLLQKSQGSTVSPDTWGGGGSGGGGGGGGGCCGQ</sequence>
<comment type="caution">
    <text evidence="2">The sequence shown here is derived from an EMBL/GenBank/DDBJ whole genome shotgun (WGS) entry which is preliminary data.</text>
</comment>
<name>A0A0V1M9R2_9BILA</name>
<reference evidence="2 3" key="1">
    <citation type="submission" date="2015-01" db="EMBL/GenBank/DDBJ databases">
        <title>Evolution of Trichinella species and genotypes.</title>
        <authorList>
            <person name="Korhonen P.K."/>
            <person name="Edoardo P."/>
            <person name="Giuseppe L.R."/>
            <person name="Gasser R.B."/>
        </authorList>
    </citation>
    <scope>NUCLEOTIDE SEQUENCE [LARGE SCALE GENOMIC DNA]</scope>
    <source>
        <strain evidence="2">ISS1980</strain>
    </source>
</reference>
<evidence type="ECO:0000313" key="3">
    <source>
        <dbReference type="Proteomes" id="UP000054843"/>
    </source>
</evidence>
<feature type="compositionally biased region" description="Gly residues" evidence="1">
    <location>
        <begin position="191"/>
        <end position="209"/>
    </location>
</feature>
<keyword evidence="3" id="KW-1185">Reference proteome</keyword>
<dbReference type="EMBL" id="JYDO01000161">
    <property type="protein sequence ID" value="KRZ68568.1"/>
    <property type="molecule type" value="Genomic_DNA"/>
</dbReference>
<accession>A0A0V1M9R2</accession>
<dbReference type="SUPFAM" id="SSF54791">
    <property type="entry name" value="Eukaryotic type KH-domain (KH-domain type I)"/>
    <property type="match status" value="1"/>
</dbReference>
<evidence type="ECO:0000256" key="1">
    <source>
        <dbReference type="SAM" id="MobiDB-lite"/>
    </source>
</evidence>
<dbReference type="InterPro" id="IPR036612">
    <property type="entry name" value="KH_dom_type_1_sf"/>
</dbReference>